<evidence type="ECO:0000313" key="4">
    <source>
        <dbReference type="Proteomes" id="UP000195985"/>
    </source>
</evidence>
<sequence length="629" mass="73148">MVNLFLKTFRLVGFEKNYEVNFIKGLNFISGPTSTGKTTIFELIDYAFGAKSHKSYIEVGTKCTDVELEFMIKDNLYRIKRTLFKFELPILVELFNEENNSFEILGTFLPNSKEYEKTLSAFLLSKLGLDGVKVSNQNFSFRDLFKYSYLKQTEIDNEDILSEKNWAVYNKQKATFEIIFNFYDQLIGELKSQLNLKQEEFKNETIKLKGIQDFLKHSQVENFESVNKRKMEISIQIDEFTELLNQKKDKIRKESSNSLTQELSEGVIKKREQRNNLLSEMADQEQYIQKLITLSNQYSNDLEKIDAAIMGVREINKYDFKLCPNCLQPISKHKDSAGCSLCANSMENLAEQILVLKSERRSISTKQNELEKHISQSMTLREDLIKKNNFLSKDIAKDERLLDELTDSYVNPYFEEISFINLSLGKLYSENDELDNSLRFIKELNRLSLVLKDKMNELEDLKDQIDSKKEINEKKKVFESLNEKFTEILEKFQFPKLSNAYIDPKQYLPYVRGRKYNDLGSLGAVTLLTVAYYLTILEEASKQCFNANHLNLLMIDTPSKNLGVSAKSSEFQDEEIFEAIIHYFIELDKNMSEEIQVIVINNGYPDFLPEKHLIKEFLSDGTSGLIDNI</sequence>
<proteinExistence type="predicted"/>
<reference evidence="4" key="1">
    <citation type="submission" date="2016-04" db="EMBL/GenBank/DDBJ databases">
        <authorList>
            <person name="Strepis N."/>
        </authorList>
    </citation>
    <scope>NUCLEOTIDE SEQUENCE [LARGE SCALE GENOMIC DNA]</scope>
</reference>
<dbReference type="InterPro" id="IPR027417">
    <property type="entry name" value="P-loop_NTPase"/>
</dbReference>
<evidence type="ECO:0000259" key="2">
    <source>
        <dbReference type="Pfam" id="PF13476"/>
    </source>
</evidence>
<keyword evidence="1" id="KW-0175">Coiled coil</keyword>
<accession>A0A1W1IDF7</accession>
<name>A0A1W1IDF7_9LACT</name>
<evidence type="ECO:0000313" key="3">
    <source>
        <dbReference type="EMBL" id="SLM51097.1"/>
    </source>
</evidence>
<dbReference type="SUPFAM" id="SSF52540">
    <property type="entry name" value="P-loop containing nucleoside triphosphate hydrolases"/>
    <property type="match status" value="2"/>
</dbReference>
<dbReference type="AlphaFoldDB" id="A0A1W1IDF7"/>
<dbReference type="Pfam" id="PF13476">
    <property type="entry name" value="AAA_23"/>
    <property type="match status" value="1"/>
</dbReference>
<feature type="domain" description="Rad50/SbcC-type AAA" evidence="2">
    <location>
        <begin position="8"/>
        <end position="291"/>
    </location>
</feature>
<feature type="coiled-coil region" evidence="1">
    <location>
        <begin position="441"/>
        <end position="475"/>
    </location>
</feature>
<dbReference type="Gene3D" id="1.20.120.910">
    <property type="entry name" value="DksA, coiled-coil domain"/>
    <property type="match status" value="1"/>
</dbReference>
<dbReference type="Proteomes" id="UP000195985">
    <property type="component" value="Unassembled WGS sequence"/>
</dbReference>
<dbReference type="InterPro" id="IPR038729">
    <property type="entry name" value="Rad50/SbcC_AAA"/>
</dbReference>
<dbReference type="EMBL" id="FWEY01000002">
    <property type="protein sequence ID" value="SLM51097.1"/>
    <property type="molecule type" value="Genomic_DNA"/>
</dbReference>
<protein>
    <recommendedName>
        <fullName evidence="2">Rad50/SbcC-type AAA domain-containing protein</fullName>
    </recommendedName>
</protein>
<dbReference type="Gene3D" id="3.40.50.300">
    <property type="entry name" value="P-loop containing nucleotide triphosphate hydrolases"/>
    <property type="match status" value="1"/>
</dbReference>
<evidence type="ECO:0000256" key="1">
    <source>
        <dbReference type="SAM" id="Coils"/>
    </source>
</evidence>
<keyword evidence="4" id="KW-1185">Reference proteome</keyword>
<gene>
    <name evidence="3" type="ORF">TPAS_772</name>
</gene>
<dbReference type="STRING" id="43064.SAMN04488086_11342"/>
<dbReference type="RefSeq" id="WP_245830563.1">
    <property type="nucleotide sequence ID" value="NZ_FONM01000013.1"/>
</dbReference>
<organism evidence="3 4">
    <name type="scientific">Trichococcus pasteurii</name>
    <dbReference type="NCBI Taxonomy" id="43064"/>
    <lineage>
        <taxon>Bacteria</taxon>
        <taxon>Bacillati</taxon>
        <taxon>Bacillota</taxon>
        <taxon>Bacilli</taxon>
        <taxon>Lactobacillales</taxon>
        <taxon>Carnobacteriaceae</taxon>
        <taxon>Trichococcus</taxon>
    </lineage>
</organism>